<accession>A0A023F8S4</accession>
<dbReference type="GO" id="GO:0019991">
    <property type="term" value="P:septate junction assembly"/>
    <property type="evidence" value="ECO:0007669"/>
    <property type="project" value="TreeGrafter"/>
</dbReference>
<evidence type="ECO:0000313" key="2">
    <source>
        <dbReference type="EMBL" id="JAC17797.1"/>
    </source>
</evidence>
<evidence type="ECO:0000256" key="1">
    <source>
        <dbReference type="SAM" id="Phobius"/>
    </source>
</evidence>
<organism evidence="2">
    <name type="scientific">Triatoma infestans</name>
    <name type="common">Assassin bug</name>
    <dbReference type="NCBI Taxonomy" id="30076"/>
    <lineage>
        <taxon>Eukaryota</taxon>
        <taxon>Metazoa</taxon>
        <taxon>Ecdysozoa</taxon>
        <taxon>Arthropoda</taxon>
        <taxon>Hexapoda</taxon>
        <taxon>Insecta</taxon>
        <taxon>Pterygota</taxon>
        <taxon>Neoptera</taxon>
        <taxon>Paraneoptera</taxon>
        <taxon>Hemiptera</taxon>
        <taxon>Heteroptera</taxon>
        <taxon>Panheteroptera</taxon>
        <taxon>Cimicomorpha</taxon>
        <taxon>Reduviidae</taxon>
        <taxon>Triatominae</taxon>
        <taxon>Triatoma</taxon>
    </lineage>
</organism>
<dbReference type="GO" id="GO:0035159">
    <property type="term" value="P:regulation of tube length, open tracheal system"/>
    <property type="evidence" value="ECO:0007669"/>
    <property type="project" value="TreeGrafter"/>
</dbReference>
<feature type="transmembrane region" description="Helical" evidence="1">
    <location>
        <begin position="24"/>
        <end position="44"/>
    </location>
</feature>
<dbReference type="GO" id="GO:0060857">
    <property type="term" value="P:establishment of glial blood-brain barrier"/>
    <property type="evidence" value="ECO:0007669"/>
    <property type="project" value="TreeGrafter"/>
</dbReference>
<dbReference type="Pfam" id="PF15860">
    <property type="entry name" value="DUF4728"/>
    <property type="match status" value="1"/>
</dbReference>
<dbReference type="InterPro" id="IPR031720">
    <property type="entry name" value="DUF4728"/>
</dbReference>
<protein>
    <submittedName>
        <fullName evidence="2">Putative conserved plasma membrane protein</fullName>
    </submittedName>
</protein>
<keyword evidence="1" id="KW-0472">Membrane</keyword>
<dbReference type="AlphaFoldDB" id="A0A023F8S4"/>
<feature type="transmembrane region" description="Helical" evidence="1">
    <location>
        <begin position="124"/>
        <end position="150"/>
    </location>
</feature>
<name>A0A023F8S4_TRIIF</name>
<dbReference type="PANTHER" id="PTHR36694:SF11">
    <property type="entry name" value="LP21121P-RELATED"/>
    <property type="match status" value="1"/>
</dbReference>
<reference evidence="2" key="1">
    <citation type="journal article" date="2014" name="PLoS Negl. Trop. Dis.">
        <title>An updated insight into the Sialotranscriptome of Triatoma infestans: developmental stage and geographic variations.</title>
        <authorList>
            <person name="Schwarz A."/>
            <person name="Medrano-Mercado N."/>
            <person name="Schaub G.A."/>
            <person name="Struchiner C.J."/>
            <person name="Bargues M.D."/>
            <person name="Levy M.Z."/>
            <person name="Ribeiro J.M."/>
        </authorList>
    </citation>
    <scope>NUCLEOTIDE SEQUENCE</scope>
    <source>
        <strain evidence="2">Chile</strain>
        <tissue evidence="2">Salivary glands</tissue>
    </source>
</reference>
<keyword evidence="1" id="KW-1133">Transmembrane helix</keyword>
<dbReference type="PANTHER" id="PTHR36694">
    <property type="entry name" value="PASIFLORA 1, ISOFORM A-RELATED"/>
    <property type="match status" value="1"/>
</dbReference>
<dbReference type="EMBL" id="GBBI01000915">
    <property type="protein sequence ID" value="JAC17797.1"/>
    <property type="molecule type" value="mRNA"/>
</dbReference>
<keyword evidence="1" id="KW-0812">Transmembrane</keyword>
<sequence>MVVLKTCWTPFIWNNDVKSGSRCCAAYTIAMSIILMTFTIYMMCGGDSTQLYLPLFETDVRGSMQFWGGIFLVYYILLILSSISMVMGIDKVHRGLMLPWLILMFIAIGFQALFGLWLLYGYYIYLAVVVPTLMNWLWMAYNIYCWLCVFSQYQIIYEMQSPNIELLYP</sequence>
<proteinExistence type="evidence at transcript level"/>
<feature type="transmembrane region" description="Helical" evidence="1">
    <location>
        <begin position="98"/>
        <end position="118"/>
    </location>
</feature>
<dbReference type="GO" id="GO:0005886">
    <property type="term" value="C:plasma membrane"/>
    <property type="evidence" value="ECO:0007669"/>
    <property type="project" value="TreeGrafter"/>
</dbReference>
<feature type="transmembrane region" description="Helical" evidence="1">
    <location>
        <begin position="64"/>
        <end position="86"/>
    </location>
</feature>